<keyword evidence="9" id="KW-0902">Two-component regulatory system</keyword>
<keyword evidence="5" id="KW-0808">Transferase</keyword>
<dbReference type="SUPFAM" id="SSF55874">
    <property type="entry name" value="ATPase domain of HSP90 chaperone/DNA topoisomerase II/histidine kinase"/>
    <property type="match status" value="1"/>
</dbReference>
<dbReference type="AlphaFoldDB" id="A0A010ZL00"/>
<feature type="coiled-coil region" evidence="10">
    <location>
        <begin position="264"/>
        <end position="291"/>
    </location>
</feature>
<gene>
    <name evidence="14" type="ORF">CryarDRAFT_0337</name>
</gene>
<dbReference type="GO" id="GO:0005886">
    <property type="term" value="C:plasma membrane"/>
    <property type="evidence" value="ECO:0007669"/>
    <property type="project" value="UniProtKB-SubCell"/>
</dbReference>
<keyword evidence="10" id="KW-0175">Coiled coil</keyword>
<evidence type="ECO:0000259" key="12">
    <source>
        <dbReference type="PROSITE" id="PS50109"/>
    </source>
</evidence>
<dbReference type="RefSeq" id="WP_051569591.1">
    <property type="nucleotide sequence ID" value="NZ_KK073874.1"/>
</dbReference>
<dbReference type="Gene3D" id="6.10.340.10">
    <property type="match status" value="1"/>
</dbReference>
<evidence type="ECO:0000259" key="13">
    <source>
        <dbReference type="PROSITE" id="PS50885"/>
    </source>
</evidence>
<evidence type="ECO:0000256" key="1">
    <source>
        <dbReference type="ARBA" id="ARBA00000085"/>
    </source>
</evidence>
<evidence type="ECO:0000256" key="6">
    <source>
        <dbReference type="ARBA" id="ARBA00022692"/>
    </source>
</evidence>
<proteinExistence type="predicted"/>
<dbReference type="SUPFAM" id="SSF158472">
    <property type="entry name" value="HAMP domain-like"/>
    <property type="match status" value="1"/>
</dbReference>
<feature type="domain" description="HAMP" evidence="13">
    <location>
        <begin position="210"/>
        <end position="262"/>
    </location>
</feature>
<evidence type="ECO:0000256" key="5">
    <source>
        <dbReference type="ARBA" id="ARBA00022679"/>
    </source>
</evidence>
<dbReference type="InterPro" id="IPR005467">
    <property type="entry name" value="His_kinase_dom"/>
</dbReference>
<dbReference type="InterPro" id="IPR004358">
    <property type="entry name" value="Sig_transdc_His_kin-like_C"/>
</dbReference>
<protein>
    <recommendedName>
        <fullName evidence="3">histidine kinase</fullName>
        <ecNumber evidence="3">2.7.13.3</ecNumber>
    </recommendedName>
</protein>
<dbReference type="SMART" id="SM00388">
    <property type="entry name" value="HisKA"/>
    <property type="match status" value="1"/>
</dbReference>
<dbReference type="PROSITE" id="PS50885">
    <property type="entry name" value="HAMP"/>
    <property type="match status" value="1"/>
</dbReference>
<comment type="subcellular location">
    <subcellularLocation>
        <location evidence="2">Cell membrane</location>
    </subcellularLocation>
</comment>
<dbReference type="InterPro" id="IPR036890">
    <property type="entry name" value="HATPase_C_sf"/>
</dbReference>
<evidence type="ECO:0000256" key="10">
    <source>
        <dbReference type="SAM" id="Coils"/>
    </source>
</evidence>
<dbReference type="SUPFAM" id="SSF47384">
    <property type="entry name" value="Homodimeric domain of signal transducing histidine kinase"/>
    <property type="match status" value="1"/>
</dbReference>
<dbReference type="Gene3D" id="1.10.287.130">
    <property type="match status" value="1"/>
</dbReference>
<evidence type="ECO:0000256" key="11">
    <source>
        <dbReference type="SAM" id="Phobius"/>
    </source>
</evidence>
<dbReference type="SMART" id="SM00304">
    <property type="entry name" value="HAMP"/>
    <property type="match status" value="1"/>
</dbReference>
<evidence type="ECO:0000256" key="9">
    <source>
        <dbReference type="ARBA" id="ARBA00023012"/>
    </source>
</evidence>
<keyword evidence="6 11" id="KW-0812">Transmembrane</keyword>
<dbReference type="InterPro" id="IPR007891">
    <property type="entry name" value="CHASE3"/>
</dbReference>
<dbReference type="GO" id="GO:0000155">
    <property type="term" value="F:phosphorelay sensor kinase activity"/>
    <property type="evidence" value="ECO:0007669"/>
    <property type="project" value="InterPro"/>
</dbReference>
<dbReference type="Proteomes" id="UP000021053">
    <property type="component" value="Unassembled WGS sequence"/>
</dbReference>
<dbReference type="InterPro" id="IPR003594">
    <property type="entry name" value="HATPase_dom"/>
</dbReference>
<reference evidence="14 15" key="1">
    <citation type="submission" date="2013-07" db="EMBL/GenBank/DDBJ databases">
        <authorList>
            <consortium name="DOE Joint Genome Institute"/>
            <person name="Eisen J."/>
            <person name="Huntemann M."/>
            <person name="Han J."/>
            <person name="Chen A."/>
            <person name="Kyrpides N."/>
            <person name="Mavromatis K."/>
            <person name="Markowitz V."/>
            <person name="Palaniappan K."/>
            <person name="Ivanova N."/>
            <person name="Schaumberg A."/>
            <person name="Pati A."/>
            <person name="Liolios K."/>
            <person name="Nordberg H.P."/>
            <person name="Cantor M.N."/>
            <person name="Hua S.X."/>
            <person name="Woyke T."/>
        </authorList>
    </citation>
    <scope>NUCLEOTIDE SEQUENCE [LARGE SCALE GENOMIC DNA]</scope>
    <source>
        <strain evidence="14 15">DSM 44712</strain>
    </source>
</reference>
<evidence type="ECO:0000256" key="4">
    <source>
        <dbReference type="ARBA" id="ARBA00022553"/>
    </source>
</evidence>
<dbReference type="Pfam" id="PF02518">
    <property type="entry name" value="HATPase_c"/>
    <property type="match status" value="1"/>
</dbReference>
<keyword evidence="8 11" id="KW-1133">Transmembrane helix</keyword>
<evidence type="ECO:0000256" key="3">
    <source>
        <dbReference type="ARBA" id="ARBA00012438"/>
    </source>
</evidence>
<keyword evidence="4" id="KW-0597">Phosphoprotein</keyword>
<accession>A0A010ZL00</accession>
<dbReference type="Pfam" id="PF00672">
    <property type="entry name" value="HAMP"/>
    <property type="match status" value="1"/>
</dbReference>
<dbReference type="PANTHER" id="PTHR43304">
    <property type="entry name" value="PHYTOCHROME-LIKE PROTEIN CPH1"/>
    <property type="match status" value="1"/>
</dbReference>
<comment type="catalytic activity">
    <reaction evidence="1">
        <text>ATP + protein L-histidine = ADP + protein N-phospho-L-histidine.</text>
        <dbReference type="EC" id="2.7.13.3"/>
    </reaction>
</comment>
<dbReference type="HOGENOM" id="CLU_000445_114_71_11"/>
<dbReference type="OrthoDB" id="9808408at2"/>
<dbReference type="InterPro" id="IPR052162">
    <property type="entry name" value="Sensor_kinase/Photoreceptor"/>
</dbReference>
<dbReference type="PRINTS" id="PR00344">
    <property type="entry name" value="BCTRLSENSOR"/>
</dbReference>
<dbReference type="SMART" id="SM00387">
    <property type="entry name" value="HATPase_c"/>
    <property type="match status" value="1"/>
</dbReference>
<dbReference type="PATRIC" id="fig|927661.3.peg.322"/>
<keyword evidence="7 14" id="KW-0418">Kinase</keyword>
<evidence type="ECO:0000256" key="7">
    <source>
        <dbReference type="ARBA" id="ARBA00022777"/>
    </source>
</evidence>
<organism evidence="14 15">
    <name type="scientific">Cryptosporangium arvum DSM 44712</name>
    <dbReference type="NCBI Taxonomy" id="927661"/>
    <lineage>
        <taxon>Bacteria</taxon>
        <taxon>Bacillati</taxon>
        <taxon>Actinomycetota</taxon>
        <taxon>Actinomycetes</taxon>
        <taxon>Cryptosporangiales</taxon>
        <taxon>Cryptosporangiaceae</taxon>
        <taxon>Cryptosporangium</taxon>
    </lineage>
</organism>
<evidence type="ECO:0000313" key="15">
    <source>
        <dbReference type="Proteomes" id="UP000021053"/>
    </source>
</evidence>
<dbReference type="PROSITE" id="PS50109">
    <property type="entry name" value="HIS_KIN"/>
    <property type="match status" value="1"/>
</dbReference>
<evidence type="ECO:0000256" key="2">
    <source>
        <dbReference type="ARBA" id="ARBA00004236"/>
    </source>
</evidence>
<dbReference type="FunFam" id="3.30.565.10:FF:000006">
    <property type="entry name" value="Sensor histidine kinase WalK"/>
    <property type="match status" value="1"/>
</dbReference>
<dbReference type="CDD" id="cd00082">
    <property type="entry name" value="HisKA"/>
    <property type="match status" value="1"/>
</dbReference>
<keyword evidence="11" id="KW-0472">Membrane</keyword>
<dbReference type="EC" id="2.7.13.3" evidence="3"/>
<dbReference type="InterPro" id="IPR036097">
    <property type="entry name" value="HisK_dim/P_sf"/>
</dbReference>
<dbReference type="EMBL" id="JFBT01000001">
    <property type="protein sequence ID" value="EXG79304.1"/>
    <property type="molecule type" value="Genomic_DNA"/>
</dbReference>
<dbReference type="Pfam" id="PF05227">
    <property type="entry name" value="CHASE3"/>
    <property type="match status" value="1"/>
</dbReference>
<sequence>MNSGTGEWTLRRRLLTTFIVVGAMTAVIAGLAATALGRVIDRNNDLLGRIGPARLSGYQLESALLDQETGVRGYVLTKQATFLEPYDEGLNDQRAHLRTIRDSIPEDDGLHDDLDRVDGAINAWRSRYADPAIAAARTGRTATTTVDDEGKALFDAVRKAIATFQNDLTDIRNGIYDDLQSAIRTLIAVAVVALLGILIAGFVLWRALGRWVLQPLERIGAETKQVVGGSLTHKVTVDGPQEITAVAADVDAMRHSLVAALSTAVAAQDRLKEQTDQLAAQTADLQRSNTELEQFAYVASHDLQEPLRKVASFCQMLSRRYSGQLDERGQQYIDFAVDGAKRMQRLINDLLAFSRVGRTTGEFEDVALDSVLDRALTSLGSTIEESDADVQADVLPHVNGNPILLTQVFQNLIGNAIKFHGMAAPRVRITVEQKDDTFEFVCSDNGIGIEPQYAERVFVIFQRLHGKEQYDGTGIGLAMVRKIIEHHGGRIWLDTESAAGGGTTFRWTLPVPSELEAATTGVGAVRTESNA</sequence>
<dbReference type="InterPro" id="IPR003660">
    <property type="entry name" value="HAMP_dom"/>
</dbReference>
<dbReference type="PANTHER" id="PTHR43304:SF1">
    <property type="entry name" value="PAC DOMAIN-CONTAINING PROTEIN"/>
    <property type="match status" value="1"/>
</dbReference>
<feature type="domain" description="Histidine kinase" evidence="12">
    <location>
        <begin position="298"/>
        <end position="513"/>
    </location>
</feature>
<keyword evidence="15" id="KW-1185">Reference proteome</keyword>
<dbReference type="Pfam" id="PF00512">
    <property type="entry name" value="HisKA"/>
    <property type="match status" value="1"/>
</dbReference>
<feature type="transmembrane region" description="Helical" evidence="11">
    <location>
        <begin position="186"/>
        <end position="208"/>
    </location>
</feature>
<name>A0A010ZL00_9ACTN</name>
<dbReference type="Gene3D" id="3.30.565.10">
    <property type="entry name" value="Histidine kinase-like ATPase, C-terminal domain"/>
    <property type="match status" value="1"/>
</dbReference>
<dbReference type="CDD" id="cd06225">
    <property type="entry name" value="HAMP"/>
    <property type="match status" value="1"/>
</dbReference>
<evidence type="ECO:0000256" key="8">
    <source>
        <dbReference type="ARBA" id="ARBA00022989"/>
    </source>
</evidence>
<comment type="caution">
    <text evidence="14">The sequence shown here is derived from an EMBL/GenBank/DDBJ whole genome shotgun (WGS) entry which is preliminary data.</text>
</comment>
<feature type="transmembrane region" description="Helical" evidence="11">
    <location>
        <begin position="15"/>
        <end position="40"/>
    </location>
</feature>
<evidence type="ECO:0000313" key="14">
    <source>
        <dbReference type="EMBL" id="EXG79304.1"/>
    </source>
</evidence>
<dbReference type="InterPro" id="IPR003661">
    <property type="entry name" value="HisK_dim/P_dom"/>
</dbReference>